<dbReference type="Pfam" id="PF13374">
    <property type="entry name" value="TPR_10"/>
    <property type="match status" value="6"/>
</dbReference>
<organism evidence="1 2">
    <name type="scientific">Collybiopsis confluens</name>
    <dbReference type="NCBI Taxonomy" id="2823264"/>
    <lineage>
        <taxon>Eukaryota</taxon>
        <taxon>Fungi</taxon>
        <taxon>Dikarya</taxon>
        <taxon>Basidiomycota</taxon>
        <taxon>Agaricomycotina</taxon>
        <taxon>Agaricomycetes</taxon>
        <taxon>Agaricomycetidae</taxon>
        <taxon>Agaricales</taxon>
        <taxon>Marasmiineae</taxon>
        <taxon>Omphalotaceae</taxon>
        <taxon>Collybiopsis</taxon>
    </lineage>
</organism>
<dbReference type="PANTHER" id="PTHR46082">
    <property type="entry name" value="ATP/GTP-BINDING PROTEIN-RELATED"/>
    <property type="match status" value="1"/>
</dbReference>
<dbReference type="InterPro" id="IPR011990">
    <property type="entry name" value="TPR-like_helical_dom_sf"/>
</dbReference>
<evidence type="ECO:0000313" key="1">
    <source>
        <dbReference type="EMBL" id="KAF5377736.1"/>
    </source>
</evidence>
<dbReference type="Gene3D" id="1.25.40.10">
    <property type="entry name" value="Tetratricopeptide repeat domain"/>
    <property type="match status" value="3"/>
</dbReference>
<name>A0A8H5M211_9AGAR</name>
<proteinExistence type="predicted"/>
<dbReference type="AlphaFoldDB" id="A0A8H5M211"/>
<dbReference type="Gene3D" id="3.40.50.300">
    <property type="entry name" value="P-loop containing nucleotide triphosphate hydrolases"/>
    <property type="match status" value="1"/>
</dbReference>
<sequence>MSADLSSSKKSSIPPQMFSKAQNFSISGNPAFNNANTIFNTNSYVWNEVRNEAQELQTQADTPPDYQERMSFCPSATVFFTGRNKILNAMEDKFIHSPMSVEQNQRKIFVLHGLGGAGKTQCALEFIRKLESKFTRSYLIHARSEELIKASYYDIAKENGLLQLTWEAGRSWLQNHKEEWIIVFDNADDPGLQLGQFLPRSTHGNIVITTRNPALSQLTDTSRKLENMEPNDGIDLLLKHAIKLPEIPSENDRQIAVDIAKELHYFPLAIVQAGAYIYQEKCLGSYLDKLKKQKGLLNNGLSQTLDEYIFPVYSTWELSWQKLSEPSRMFLRVCSQYHYEQIPQQLFEKAEKDNLEDADKPFGPTQALIEAGGFLIEAQLKPCNANNFGQIIHQVKSYSLLQLDRQDVYSLHPLVHHWIKGTLGEYQNKVQWQAQGLMARAIWDVACDKDKEFMQMVAVHAIEGKLFENAEYHVKKIGKLFWMKAGNYQEASKLAELLYEEAAQICGADHEEALQHREDLSRIYYELGKYDEVLRLEEYLFYTYRRIRGAEHTYTLGIMQNLGTTYQALGRHSDALKLEEPLFSISAKILGVEHPDTLTRMQNLGITYKILGRNDDALKLEEPLVSMTTKNLGAEHPVILTRMENLGITYKSLGRYSDALKLEESLVSTVTRILGTGHPDTITRSQNLGNTYRTLGKYSDALKLEAPLLPICINTLGPEHPSTLGLMQNLGITYRTLGRYNDALQFEEPLVSISTRNLGAEHPDTLTRMENLGITYRALGRYIDALRLEESLVSTFTRILGTEHSDTITKSQNLGNTYRTLGKYGDALKLEEPLLPICIRTLGPEHPSTLGLMQNLGITYRTLGRYNEALQLEEPLVLISTRNLGAEHPDTLTRMENLGITYKTLGRHSDASKLEATLFSIATRISLETEYSDMFKILGRSDEESWVRLQTAEEVRQAFQGLGHKFGL</sequence>
<protein>
    <recommendedName>
        <fullName evidence="3">TPR-like protein</fullName>
    </recommendedName>
</protein>
<evidence type="ECO:0000313" key="2">
    <source>
        <dbReference type="Proteomes" id="UP000518752"/>
    </source>
</evidence>
<accession>A0A8H5M211</accession>
<keyword evidence="2" id="KW-1185">Reference proteome</keyword>
<dbReference type="Proteomes" id="UP000518752">
    <property type="component" value="Unassembled WGS sequence"/>
</dbReference>
<dbReference type="SUPFAM" id="SSF48452">
    <property type="entry name" value="TPR-like"/>
    <property type="match status" value="4"/>
</dbReference>
<dbReference type="InterPro" id="IPR027417">
    <property type="entry name" value="P-loop_NTPase"/>
</dbReference>
<gene>
    <name evidence="1" type="ORF">D9757_009388</name>
</gene>
<dbReference type="GO" id="GO:0043531">
    <property type="term" value="F:ADP binding"/>
    <property type="evidence" value="ECO:0007669"/>
    <property type="project" value="InterPro"/>
</dbReference>
<dbReference type="Pfam" id="PF13424">
    <property type="entry name" value="TPR_12"/>
    <property type="match status" value="1"/>
</dbReference>
<comment type="caution">
    <text evidence="1">The sequence shown here is derived from an EMBL/GenBank/DDBJ whole genome shotgun (WGS) entry which is preliminary data.</text>
</comment>
<dbReference type="PANTHER" id="PTHR46082:SF11">
    <property type="entry name" value="AAA+ ATPASE DOMAIN-CONTAINING PROTEIN-RELATED"/>
    <property type="match status" value="1"/>
</dbReference>
<dbReference type="SUPFAM" id="SSF52540">
    <property type="entry name" value="P-loop containing nucleoside triphosphate hydrolases"/>
    <property type="match status" value="1"/>
</dbReference>
<evidence type="ECO:0008006" key="3">
    <source>
        <dbReference type="Google" id="ProtNLM"/>
    </source>
</evidence>
<reference evidence="1 2" key="1">
    <citation type="journal article" date="2020" name="ISME J.">
        <title>Uncovering the hidden diversity of litter-decomposition mechanisms in mushroom-forming fungi.</title>
        <authorList>
            <person name="Floudas D."/>
            <person name="Bentzer J."/>
            <person name="Ahren D."/>
            <person name="Johansson T."/>
            <person name="Persson P."/>
            <person name="Tunlid A."/>
        </authorList>
    </citation>
    <scope>NUCLEOTIDE SEQUENCE [LARGE SCALE GENOMIC DNA]</scope>
    <source>
        <strain evidence="1 2">CBS 406.79</strain>
    </source>
</reference>
<dbReference type="InterPro" id="IPR053137">
    <property type="entry name" value="NLR-like"/>
</dbReference>
<dbReference type="OrthoDB" id="20872at2759"/>
<dbReference type="EMBL" id="JAACJN010000082">
    <property type="protein sequence ID" value="KAF5377736.1"/>
    <property type="molecule type" value="Genomic_DNA"/>
</dbReference>